<dbReference type="Gene3D" id="1.10.10.10">
    <property type="entry name" value="Winged helix-like DNA-binding domain superfamily/Winged helix DNA-binding domain"/>
    <property type="match status" value="1"/>
</dbReference>
<dbReference type="InterPro" id="IPR010921">
    <property type="entry name" value="Trp_repressor/repl_initiator"/>
</dbReference>
<reference evidence="1 2" key="1">
    <citation type="submission" date="2013-09" db="EMBL/GenBank/DDBJ databases">
        <authorList>
            <consortium name="DOE Joint Genome Institute"/>
            <person name="Klenk H.-P."/>
            <person name="Huntemann M."/>
            <person name="Han J."/>
            <person name="Chen A."/>
            <person name="Kyrpides N."/>
            <person name="Mavromatis K."/>
            <person name="Markowitz V."/>
            <person name="Palaniappan K."/>
            <person name="Ivanova N."/>
            <person name="Schaumberg A."/>
            <person name="Pati A."/>
            <person name="Liolios K."/>
            <person name="Nordberg H.P."/>
            <person name="Cantor M.N."/>
            <person name="Hua S.X."/>
            <person name="Woyke T."/>
        </authorList>
    </citation>
    <scope>NUCLEOTIDE SEQUENCE [LARGE SCALE GENOMIC DNA]</scope>
    <source>
        <strain evidence="1 2">DSM 14336</strain>
    </source>
</reference>
<dbReference type="RefSeq" id="WP_024090283.1">
    <property type="nucleotide sequence ID" value="NC_023135.1"/>
</dbReference>
<dbReference type="HOGENOM" id="CLU_161849_1_0_5"/>
<sequence>MFLKKVDGPRAVTLPDGTIMTRADLPPETTKRWVASRKAAVVRGVLYGLLPQKEAMQRYGLSEEEFRSWVAAVADHGEEALKTTRLKKFRAPEAK</sequence>
<dbReference type="OrthoDB" id="9796775at2"/>
<dbReference type="STRING" id="999552.METH_10170"/>
<keyword evidence="2" id="KW-1185">Reference proteome</keyword>
<dbReference type="KEGG" id="lmd:METH_10170"/>
<dbReference type="EMBL" id="CP006773">
    <property type="protein sequence ID" value="AHD00996.1"/>
    <property type="molecule type" value="Genomic_DNA"/>
</dbReference>
<dbReference type="Pfam" id="PF06627">
    <property type="entry name" value="DUF1153"/>
    <property type="match status" value="1"/>
</dbReference>
<dbReference type="Proteomes" id="UP000018780">
    <property type="component" value="Chromosome"/>
</dbReference>
<dbReference type="GO" id="GO:0043565">
    <property type="term" value="F:sequence-specific DNA binding"/>
    <property type="evidence" value="ECO:0007669"/>
    <property type="project" value="InterPro"/>
</dbReference>
<evidence type="ECO:0008006" key="3">
    <source>
        <dbReference type="Google" id="ProtNLM"/>
    </source>
</evidence>
<gene>
    <name evidence="1" type="ORF">METH_10170</name>
</gene>
<protein>
    <recommendedName>
        <fullName evidence="3">DUF1153 domain-containing protein</fullName>
    </recommendedName>
</protein>
<name>V9VQH9_9RHOB</name>
<organism evidence="1 2">
    <name type="scientific">Leisingera methylohalidivorans DSM 14336</name>
    <dbReference type="NCBI Taxonomy" id="999552"/>
    <lineage>
        <taxon>Bacteria</taxon>
        <taxon>Pseudomonadati</taxon>
        <taxon>Pseudomonadota</taxon>
        <taxon>Alphaproteobacteria</taxon>
        <taxon>Rhodobacterales</taxon>
        <taxon>Roseobacteraceae</taxon>
        <taxon>Leisingera</taxon>
    </lineage>
</organism>
<dbReference type="PATRIC" id="fig|999552.6.peg.2029"/>
<dbReference type="InterPro" id="IPR009534">
    <property type="entry name" value="DUF1153"/>
</dbReference>
<dbReference type="SUPFAM" id="SSF48295">
    <property type="entry name" value="TrpR-like"/>
    <property type="match status" value="1"/>
</dbReference>
<evidence type="ECO:0000313" key="2">
    <source>
        <dbReference type="Proteomes" id="UP000018780"/>
    </source>
</evidence>
<dbReference type="InterPro" id="IPR036388">
    <property type="entry name" value="WH-like_DNA-bd_sf"/>
</dbReference>
<dbReference type="AlphaFoldDB" id="V9VQH9"/>
<proteinExistence type="predicted"/>
<accession>V9VQH9</accession>
<evidence type="ECO:0000313" key="1">
    <source>
        <dbReference type="EMBL" id="AHD00996.1"/>
    </source>
</evidence>